<feature type="signal peptide" evidence="2">
    <location>
        <begin position="1"/>
        <end position="25"/>
    </location>
</feature>
<evidence type="ECO:0000313" key="3">
    <source>
        <dbReference type="EMBL" id="CAA2632295.1"/>
    </source>
</evidence>
<organism evidence="3">
    <name type="scientific">Spirodela intermedia</name>
    <name type="common">Intermediate duckweed</name>
    <dbReference type="NCBI Taxonomy" id="51605"/>
    <lineage>
        <taxon>Eukaryota</taxon>
        <taxon>Viridiplantae</taxon>
        <taxon>Streptophyta</taxon>
        <taxon>Embryophyta</taxon>
        <taxon>Tracheophyta</taxon>
        <taxon>Spermatophyta</taxon>
        <taxon>Magnoliopsida</taxon>
        <taxon>Liliopsida</taxon>
        <taxon>Araceae</taxon>
        <taxon>Lemnoideae</taxon>
        <taxon>Spirodela</taxon>
    </lineage>
</organism>
<keyword evidence="2" id="KW-0732">Signal</keyword>
<dbReference type="InterPro" id="IPR006917">
    <property type="entry name" value="SOUL_heme-bd"/>
</dbReference>
<gene>
    <name evidence="3" type="ORF">SI7747_15017924</name>
    <name evidence="4" type="ORF">SI8410_15019295</name>
</gene>
<feature type="chain" id="PRO_5045019991" evidence="2">
    <location>
        <begin position="26"/>
        <end position="221"/>
    </location>
</feature>
<dbReference type="SUPFAM" id="SSF55136">
    <property type="entry name" value="Probable bacterial effector-binding domain"/>
    <property type="match status" value="1"/>
</dbReference>
<reference evidence="3" key="1">
    <citation type="submission" date="2019-12" db="EMBL/GenBank/DDBJ databases">
        <authorList>
            <person name="Scholz U."/>
            <person name="Mascher M."/>
            <person name="Fiebig A."/>
        </authorList>
    </citation>
    <scope>NUCLEOTIDE SEQUENCE</scope>
</reference>
<evidence type="ECO:0000256" key="2">
    <source>
        <dbReference type="SAM" id="SignalP"/>
    </source>
</evidence>
<dbReference type="EMBL" id="LR743602">
    <property type="protein sequence ID" value="CAA2632295.1"/>
    <property type="molecule type" value="Genomic_DNA"/>
</dbReference>
<dbReference type="PANTHER" id="PTHR11220">
    <property type="entry name" value="HEME-BINDING PROTEIN-RELATED"/>
    <property type="match status" value="1"/>
</dbReference>
<protein>
    <submittedName>
        <fullName evidence="3">Uncharacterized protein</fullName>
    </submittedName>
</protein>
<dbReference type="Pfam" id="PF04832">
    <property type="entry name" value="SOUL"/>
    <property type="match status" value="1"/>
</dbReference>
<dbReference type="EMBL" id="LR746278">
    <property type="protein sequence ID" value="CAA7408617.1"/>
    <property type="molecule type" value="Genomic_DNA"/>
</dbReference>
<dbReference type="Gene3D" id="3.20.80.10">
    <property type="entry name" value="Regulatory factor, effector binding domain"/>
    <property type="match status" value="1"/>
</dbReference>
<dbReference type="InterPro" id="IPR011256">
    <property type="entry name" value="Reg_factor_effector_dom_sf"/>
</dbReference>
<dbReference type="FunFam" id="3.20.80.10:FF:000002">
    <property type="entry name" value="Heme-binding protein 2"/>
    <property type="match status" value="1"/>
</dbReference>
<evidence type="ECO:0000256" key="1">
    <source>
        <dbReference type="ARBA" id="ARBA00009817"/>
    </source>
</evidence>
<evidence type="ECO:0000313" key="4">
    <source>
        <dbReference type="EMBL" id="CAA7408617.1"/>
    </source>
</evidence>
<dbReference type="Proteomes" id="UP000663760">
    <property type="component" value="Chromosome 15"/>
</dbReference>
<name>A0A7I8JMY9_SPIIN</name>
<keyword evidence="5" id="KW-1185">Reference proteome</keyword>
<dbReference type="PANTHER" id="PTHR11220:SF1">
    <property type="entry name" value="HEME-BINDING PROTEIN 2"/>
    <property type="match status" value="1"/>
</dbReference>
<accession>A0A7I8JMY9</accession>
<dbReference type="AlphaFoldDB" id="A0A7I8JMY9"/>
<sequence length="221" mass="24390">MARLSHFSFIVLAAFSPVLFSPSQGIESPQFTVLHTESDFELRLYRECSWVSATSREMSFERATRQGFHRLFQYIQGANLNNSRIAMTAPVLTSIHPDAGPLHSFAYAVRLYLPEKFQAAPPVPLPELDLQPETWASRCVAVRRFSGYARDGNIVREAEALAASLGRTPWANSTAGGGSYAYSVAQYDSPFRYIGRVNEVWVEIDGSAHPGCPAATVLQAS</sequence>
<comment type="similarity">
    <text evidence="1">Belongs to the HEBP family.</text>
</comment>
<dbReference type="OrthoDB" id="6424451at2759"/>
<evidence type="ECO:0000313" key="5">
    <source>
        <dbReference type="Proteomes" id="UP000663760"/>
    </source>
</evidence>
<proteinExistence type="inferred from homology"/>